<evidence type="ECO:0000313" key="17">
    <source>
        <dbReference type="EMBL" id="TWH68411.1"/>
    </source>
</evidence>
<dbReference type="PROSITE" id="PS51194">
    <property type="entry name" value="HELICASE_CTER"/>
    <property type="match status" value="1"/>
</dbReference>
<dbReference type="Gene3D" id="3.40.50.11180">
    <property type="match status" value="1"/>
</dbReference>
<dbReference type="Pfam" id="PF00271">
    <property type="entry name" value="Helicase_C"/>
    <property type="match status" value="1"/>
</dbReference>
<evidence type="ECO:0000259" key="15">
    <source>
        <dbReference type="PROSITE" id="PS51192"/>
    </source>
</evidence>
<dbReference type="FunFam" id="3.40.50.300:FF:000300">
    <property type="entry name" value="Transcription-repair-coupling factor"/>
    <property type="match status" value="1"/>
</dbReference>
<dbReference type="Gene3D" id="3.40.50.300">
    <property type="entry name" value="P-loop containing nucleotide triphosphate hydrolases"/>
    <property type="match status" value="2"/>
</dbReference>
<feature type="compositionally biased region" description="Low complexity" evidence="14">
    <location>
        <begin position="395"/>
        <end position="405"/>
    </location>
</feature>
<dbReference type="InterPro" id="IPR041471">
    <property type="entry name" value="UvrB_inter"/>
</dbReference>
<evidence type="ECO:0000256" key="9">
    <source>
        <dbReference type="ARBA" id="ARBA00023204"/>
    </source>
</evidence>
<dbReference type="GO" id="GO:0000716">
    <property type="term" value="P:transcription-coupled nucleotide-excision repair, DNA damage recognition"/>
    <property type="evidence" value="ECO:0007669"/>
    <property type="project" value="UniProtKB-UniRule"/>
</dbReference>
<feature type="region of interest" description="Disordered" evidence="14">
    <location>
        <begin position="387"/>
        <end position="407"/>
    </location>
</feature>
<dbReference type="PANTHER" id="PTHR47964:SF1">
    <property type="entry name" value="ATP-DEPENDENT DNA HELICASE HOMOLOG RECG, CHLOROPLASTIC"/>
    <property type="match status" value="1"/>
</dbReference>
<dbReference type="SUPFAM" id="SSF52540">
    <property type="entry name" value="P-loop containing nucleoside triphosphate hydrolases"/>
    <property type="match status" value="4"/>
</dbReference>
<dbReference type="EMBL" id="VLKE01000001">
    <property type="protein sequence ID" value="TWH68411.1"/>
    <property type="molecule type" value="Genomic_DNA"/>
</dbReference>
<dbReference type="EC" id="3.6.4.-" evidence="13"/>
<dbReference type="InterPro" id="IPR027417">
    <property type="entry name" value="P-loop_NTPase"/>
</dbReference>
<evidence type="ECO:0000259" key="16">
    <source>
        <dbReference type="PROSITE" id="PS51194"/>
    </source>
</evidence>
<evidence type="ECO:0000256" key="2">
    <source>
        <dbReference type="ARBA" id="ARBA00022490"/>
    </source>
</evidence>
<dbReference type="SMART" id="SM00982">
    <property type="entry name" value="TRCF"/>
    <property type="match status" value="1"/>
</dbReference>
<dbReference type="Proteomes" id="UP000319825">
    <property type="component" value="Unassembled WGS sequence"/>
</dbReference>
<dbReference type="InterPro" id="IPR011545">
    <property type="entry name" value="DEAD/DEAH_box_helicase_dom"/>
</dbReference>
<keyword evidence="7 13" id="KW-0067">ATP-binding</keyword>
<evidence type="ECO:0000256" key="4">
    <source>
        <dbReference type="ARBA" id="ARBA00022763"/>
    </source>
</evidence>
<evidence type="ECO:0000256" key="5">
    <source>
        <dbReference type="ARBA" id="ARBA00022801"/>
    </source>
</evidence>
<dbReference type="SMART" id="SM01058">
    <property type="entry name" value="CarD_TRCF"/>
    <property type="match status" value="1"/>
</dbReference>
<dbReference type="InterPro" id="IPR004576">
    <property type="entry name" value="Mfd"/>
</dbReference>
<dbReference type="GO" id="GO:0003678">
    <property type="term" value="F:DNA helicase activity"/>
    <property type="evidence" value="ECO:0007669"/>
    <property type="project" value="TreeGrafter"/>
</dbReference>
<protein>
    <recommendedName>
        <fullName evidence="12 13">Transcription-repair-coupling factor</fullName>
        <shortName evidence="13">TRCF</shortName>
        <ecNumber evidence="13">3.6.4.-</ecNumber>
    </recommendedName>
</protein>
<evidence type="ECO:0000313" key="18">
    <source>
        <dbReference type="Proteomes" id="UP000319825"/>
    </source>
</evidence>
<keyword evidence="3 13" id="KW-0547">Nucleotide-binding</keyword>
<keyword evidence="6" id="KW-0347">Helicase</keyword>
<dbReference type="InterPro" id="IPR036101">
    <property type="entry name" value="CarD-like/TRCF_RID_sf"/>
</dbReference>
<dbReference type="Pfam" id="PF03461">
    <property type="entry name" value="TRCF"/>
    <property type="match status" value="1"/>
</dbReference>
<evidence type="ECO:0000256" key="3">
    <source>
        <dbReference type="ARBA" id="ARBA00022741"/>
    </source>
</evidence>
<dbReference type="GO" id="GO:0016787">
    <property type="term" value="F:hydrolase activity"/>
    <property type="evidence" value="ECO:0007669"/>
    <property type="project" value="UniProtKB-KW"/>
</dbReference>
<dbReference type="NCBIfam" id="TIGR00580">
    <property type="entry name" value="mfd"/>
    <property type="match status" value="1"/>
</dbReference>
<comment type="similarity">
    <text evidence="11 13">In the C-terminal section; belongs to the helicase family. RecG subfamily.</text>
</comment>
<dbReference type="GO" id="GO:0005737">
    <property type="term" value="C:cytoplasm"/>
    <property type="evidence" value="ECO:0007669"/>
    <property type="project" value="UniProtKB-SubCell"/>
</dbReference>
<keyword evidence="9 13" id="KW-0234">DNA repair</keyword>
<comment type="similarity">
    <text evidence="10 13">In the N-terminal section; belongs to the UvrB family.</text>
</comment>
<evidence type="ECO:0000256" key="1">
    <source>
        <dbReference type="ARBA" id="ARBA00004496"/>
    </source>
</evidence>
<gene>
    <name evidence="13" type="primary">mfd</name>
    <name evidence="17" type="ORF">JD77_03403</name>
</gene>
<evidence type="ECO:0000256" key="6">
    <source>
        <dbReference type="ARBA" id="ARBA00022806"/>
    </source>
</evidence>
<comment type="function">
    <text evidence="13">Couples transcription and DNA repair by recognizing RNA polymerase (RNAP) stalled at DNA lesions. Mediates ATP-dependent release of RNAP and its truncated transcript from the DNA, and recruitment of nucleotide excision repair machinery to the damaged site.</text>
</comment>
<sequence>MLTGLFAAALADPGLARARDLARSGAAQVDGLDITAPAALRPFAVAAVAADEPAGGAGRPVLAVTATSREADDLASALGSLLPPEQVAVYPSWETLPHERLSPRSDTVGRRLAVLRRLAHPDAADAHGRTGPLRVVVAPVRSLLQPQLKGLGDLEPVRLAAGDEADLEAVARRLADMAYARVDLVTKRGEFAVRGGILDVFPPTDEHPSRVEFWGDEVEEIRTFAVADQRTIEAVPLLWAPPCRELLLTPDVRERAAALAVEHPELAEILDKLAGGVPVEGMESLAPALVGPDSLELLLDCMPAGTHVLLSDPERIRTRAHDLVRTSEEFLQASWAAAAVGGQAPVDLGAAAFRTLADVRAAARALGQPWWTLAPFGLVDGLAADQGGDHRRGGRTTAGAAAPQPWEDAPGEVDVTPDDAIAVTLAAQPAPLYHGETGRVVEDLKRWAGDGWSTALVFEGHGPAQRAVEVLRDAGLGARFTEEVTAPPGPGELVVTCGRLIAGFVAEASRFVLLTGDDVTGGRGTSTRDMRKLPSRRRNTIDPLELRAGDHVVHEQHGIGRYVELVQRTVNGASREYLVIEYAPSKRGQPGDRLFVPTDQLDQLSRYVGGEQPALHKMGGADWQKSKARARKAVREIAAQLIQLYAARKASKGHAFGSDTPWQRELEDAFPWQETPDQLAAIEEVKRDMEQTVPMDRLICGDVGYGKTEIAVRAAFKAVQDGKQVAVLVPTTLLVQQHYNTFFERMSQFPVTIRQLSRFQTPKESEQTLAMVGDGTADIVIGTHRLLQTATRFKSLGLVIVDEEQRFGVEHKEHLKTLRASVDVLSMSATPIPRTLEMAITGIREMSTIATPPEERHPVLTFVGAYDDRQVAASIHRELLRDGQVFYLHNRVESIDRAARRIRELVPEARVAVAHGQMGEDALEKVMVGFWEKEFDVLVCTTIVESGIDIPNANTLIVERADLLGLAQLHQIRGRVGRGRERAYAYFLYPPEKPLTEHAHERLATIAQHTELGAGMYVAMKDLEIRGAGNLLGGEQSGHIEGVGFDLYVRMVGEAVQAFKGERPESDGTVEDVRIDLPVDAHLPHDYVGVERLRLEMYRKLAEARDEERLREVVAEMTDRYGEPPAPVQNLVAVARFRLLARRYGLADVSMQGKHIRFGPLPLPDSKQLRLKRYHPDAVYKQATDQVSVPRPSTRRVGGEPLRDQALLEWCAQLLTDVLGEPGERAGSARPAVASGR</sequence>
<comment type="subcellular location">
    <subcellularLocation>
        <location evidence="1 13">Cytoplasm</location>
    </subcellularLocation>
</comment>
<dbReference type="FunFam" id="3.40.50.300:FF:000546">
    <property type="entry name" value="Transcription-repair-coupling factor"/>
    <property type="match status" value="1"/>
</dbReference>
<dbReference type="SMART" id="SM00487">
    <property type="entry name" value="DEXDc"/>
    <property type="match status" value="1"/>
</dbReference>
<keyword evidence="2 13" id="KW-0963">Cytoplasm</keyword>
<name>A0A562IBN1_MICOL</name>
<dbReference type="Gene3D" id="2.40.10.170">
    <property type="match status" value="1"/>
</dbReference>
<dbReference type="InterPro" id="IPR047112">
    <property type="entry name" value="RecG/Mfd"/>
</dbReference>
<evidence type="ECO:0000256" key="10">
    <source>
        <dbReference type="ARBA" id="ARBA00061104"/>
    </source>
</evidence>
<evidence type="ECO:0000256" key="14">
    <source>
        <dbReference type="SAM" id="MobiDB-lite"/>
    </source>
</evidence>
<keyword evidence="18" id="KW-1185">Reference proteome</keyword>
<dbReference type="GO" id="GO:0005524">
    <property type="term" value="F:ATP binding"/>
    <property type="evidence" value="ECO:0007669"/>
    <property type="project" value="UniProtKB-UniRule"/>
</dbReference>
<dbReference type="PANTHER" id="PTHR47964">
    <property type="entry name" value="ATP-DEPENDENT DNA HELICASE HOMOLOG RECG, CHLOROPLASTIC"/>
    <property type="match status" value="1"/>
</dbReference>
<comment type="caution">
    <text evidence="17">The sequence shown here is derived from an EMBL/GenBank/DDBJ whole genome shotgun (WGS) entry which is preliminary data.</text>
</comment>
<evidence type="ECO:0000256" key="13">
    <source>
        <dbReference type="HAMAP-Rule" id="MF_00969"/>
    </source>
</evidence>
<keyword evidence="4 13" id="KW-0227">DNA damage</keyword>
<evidence type="ECO:0000256" key="12">
    <source>
        <dbReference type="ARBA" id="ARBA00070128"/>
    </source>
</evidence>
<organism evidence="17 18">
    <name type="scientific">Micromonospora olivasterospora</name>
    <dbReference type="NCBI Taxonomy" id="1880"/>
    <lineage>
        <taxon>Bacteria</taxon>
        <taxon>Bacillati</taxon>
        <taxon>Actinomycetota</taxon>
        <taxon>Actinomycetes</taxon>
        <taxon>Micromonosporales</taxon>
        <taxon>Micromonosporaceae</taxon>
        <taxon>Micromonospora</taxon>
    </lineage>
</organism>
<proteinExistence type="inferred from homology"/>
<dbReference type="CDD" id="cd17991">
    <property type="entry name" value="DEXHc_TRCF"/>
    <property type="match status" value="1"/>
</dbReference>
<dbReference type="Gene3D" id="3.90.1150.50">
    <property type="entry name" value="Transcription-repair-coupling factor, D7 domain"/>
    <property type="match status" value="1"/>
</dbReference>
<dbReference type="Gene3D" id="3.30.2060.10">
    <property type="entry name" value="Penicillin-binding protein 1b domain"/>
    <property type="match status" value="1"/>
</dbReference>
<evidence type="ECO:0000256" key="11">
    <source>
        <dbReference type="ARBA" id="ARBA00061399"/>
    </source>
</evidence>
<dbReference type="InterPro" id="IPR037235">
    <property type="entry name" value="TRCF-like_C_D7"/>
</dbReference>
<dbReference type="GO" id="GO:0006355">
    <property type="term" value="P:regulation of DNA-templated transcription"/>
    <property type="evidence" value="ECO:0007669"/>
    <property type="project" value="UniProtKB-UniRule"/>
</dbReference>
<dbReference type="InterPro" id="IPR005118">
    <property type="entry name" value="TRCF_C"/>
</dbReference>
<dbReference type="SUPFAM" id="SSF143517">
    <property type="entry name" value="TRCF domain-like"/>
    <property type="match status" value="1"/>
</dbReference>
<dbReference type="HAMAP" id="MF_00969">
    <property type="entry name" value="TRCF"/>
    <property type="match status" value="1"/>
</dbReference>
<dbReference type="SMART" id="SM00490">
    <property type="entry name" value="HELICc"/>
    <property type="match status" value="1"/>
</dbReference>
<dbReference type="Pfam" id="PF00270">
    <property type="entry name" value="DEAD"/>
    <property type="match status" value="1"/>
</dbReference>
<dbReference type="Pfam" id="PF02559">
    <property type="entry name" value="CarD_TRCF_RID"/>
    <property type="match status" value="1"/>
</dbReference>
<feature type="domain" description="Helicase C-terminal" evidence="16">
    <location>
        <begin position="867"/>
        <end position="1024"/>
    </location>
</feature>
<dbReference type="RefSeq" id="WP_145775225.1">
    <property type="nucleotide sequence ID" value="NZ_BAAATQ010000358.1"/>
</dbReference>
<dbReference type="GO" id="GO:0003684">
    <property type="term" value="F:damaged DNA binding"/>
    <property type="evidence" value="ECO:0007669"/>
    <property type="project" value="InterPro"/>
</dbReference>
<keyword evidence="8 13" id="KW-0238">DNA-binding</keyword>
<evidence type="ECO:0000256" key="7">
    <source>
        <dbReference type="ARBA" id="ARBA00022840"/>
    </source>
</evidence>
<evidence type="ECO:0000256" key="8">
    <source>
        <dbReference type="ARBA" id="ARBA00023125"/>
    </source>
</evidence>
<dbReference type="AlphaFoldDB" id="A0A562IBN1"/>
<dbReference type="InterPro" id="IPR003711">
    <property type="entry name" value="CarD-like/TRCF_RID"/>
</dbReference>
<feature type="domain" description="Helicase ATP-binding" evidence="15">
    <location>
        <begin position="688"/>
        <end position="849"/>
    </location>
</feature>
<dbReference type="InterPro" id="IPR014001">
    <property type="entry name" value="Helicase_ATP-bd"/>
</dbReference>
<keyword evidence="5 13" id="KW-0378">Hydrolase</keyword>
<dbReference type="InterPro" id="IPR001650">
    <property type="entry name" value="Helicase_C-like"/>
</dbReference>
<dbReference type="PROSITE" id="PS51192">
    <property type="entry name" value="HELICASE_ATP_BIND_1"/>
    <property type="match status" value="1"/>
</dbReference>
<reference evidence="17 18" key="1">
    <citation type="submission" date="2019-07" db="EMBL/GenBank/DDBJ databases">
        <title>R&amp;d 2014.</title>
        <authorList>
            <person name="Klenk H.-P."/>
        </authorList>
    </citation>
    <scope>NUCLEOTIDE SEQUENCE [LARGE SCALE GENOMIC DNA]</scope>
    <source>
        <strain evidence="17 18">DSM 43868</strain>
    </source>
</reference>
<dbReference type="SUPFAM" id="SSF141259">
    <property type="entry name" value="CarD-like"/>
    <property type="match status" value="1"/>
</dbReference>
<dbReference type="Pfam" id="PF17757">
    <property type="entry name" value="UvrB_inter"/>
    <property type="match status" value="1"/>
</dbReference>
<dbReference type="OrthoDB" id="9804325at2"/>
<accession>A0A562IBN1</accession>